<feature type="transmembrane region" description="Helical" evidence="5">
    <location>
        <begin position="38"/>
        <end position="62"/>
    </location>
</feature>
<comment type="subcellular location">
    <subcellularLocation>
        <location evidence="1">Membrane</location>
        <topology evidence="1">Multi-pass membrane protein</topology>
    </subcellularLocation>
</comment>
<dbReference type="GO" id="GO:0016020">
    <property type="term" value="C:membrane"/>
    <property type="evidence" value="ECO:0007669"/>
    <property type="project" value="UniProtKB-SubCell"/>
</dbReference>
<dbReference type="RefSeq" id="WP_057792890.1">
    <property type="nucleotide sequence ID" value="NZ_CANLMS010000008.1"/>
</dbReference>
<keyword evidence="2 5" id="KW-0812">Transmembrane</keyword>
<evidence type="ECO:0000313" key="9">
    <source>
        <dbReference type="Proteomes" id="UP000056750"/>
    </source>
</evidence>
<reference evidence="8" key="2">
    <citation type="submission" date="2023-07" db="EMBL/GenBank/DDBJ databases">
        <title>Genome content predicts the carbon catabolic preferences of heterotrophic bacteria.</title>
        <authorList>
            <person name="Gralka M."/>
        </authorList>
    </citation>
    <scope>NUCLEOTIDE SEQUENCE</scope>
    <source>
        <strain evidence="8">F2M12</strain>
    </source>
</reference>
<evidence type="ECO:0000313" key="10">
    <source>
        <dbReference type="Proteomes" id="UP001170717"/>
    </source>
</evidence>
<keyword evidence="9" id="KW-1185">Reference proteome</keyword>
<keyword evidence="3 5" id="KW-1133">Transmembrane helix</keyword>
<keyword evidence="6" id="KW-0732">Signal</keyword>
<dbReference type="EMBL" id="CP013926">
    <property type="protein sequence ID" value="AMJ74200.1"/>
    <property type="molecule type" value="Genomic_DNA"/>
</dbReference>
<dbReference type="Proteomes" id="UP000056750">
    <property type="component" value="Chromosome"/>
</dbReference>
<organism evidence="8 10">
    <name type="scientific">Alteromonas stellipolaris</name>
    <dbReference type="NCBI Taxonomy" id="233316"/>
    <lineage>
        <taxon>Bacteria</taxon>
        <taxon>Pseudomonadati</taxon>
        <taxon>Pseudomonadota</taxon>
        <taxon>Gammaproteobacteria</taxon>
        <taxon>Alteromonadales</taxon>
        <taxon>Alteromonadaceae</taxon>
        <taxon>Alteromonas/Salinimonas group</taxon>
        <taxon>Alteromonas</taxon>
    </lineage>
</organism>
<evidence type="ECO:0000313" key="8">
    <source>
        <dbReference type="EMBL" id="MDO6579528.1"/>
    </source>
</evidence>
<sequence>MSKVKKAGMWMSLGLASVAFAAAGLAKLAGVEQMHMSFAAMGLPAWFGYFIGACEVAGAVGVWLRRTSIYACIGLFIIMLGAIYFHVVYDAVANAIPALVLAILMSYIFVVRKGESQASES</sequence>
<dbReference type="Pfam" id="PF13564">
    <property type="entry name" value="DoxX_2"/>
    <property type="match status" value="1"/>
</dbReference>
<evidence type="ECO:0000256" key="4">
    <source>
        <dbReference type="ARBA" id="ARBA00023136"/>
    </source>
</evidence>
<feature type="signal peptide" evidence="6">
    <location>
        <begin position="1"/>
        <end position="21"/>
    </location>
</feature>
<accession>A0AAW7Z7E7</accession>
<dbReference type="GeneID" id="83257945"/>
<feature type="transmembrane region" description="Helical" evidence="5">
    <location>
        <begin position="95"/>
        <end position="111"/>
    </location>
</feature>
<dbReference type="InterPro" id="IPR032808">
    <property type="entry name" value="DoxX"/>
</dbReference>
<dbReference type="Proteomes" id="UP001170717">
    <property type="component" value="Unassembled WGS sequence"/>
</dbReference>
<feature type="transmembrane region" description="Helical" evidence="5">
    <location>
        <begin position="69"/>
        <end position="89"/>
    </location>
</feature>
<feature type="chain" id="PRO_5043902915" evidence="6">
    <location>
        <begin position="22"/>
        <end position="121"/>
    </location>
</feature>
<evidence type="ECO:0000256" key="3">
    <source>
        <dbReference type="ARBA" id="ARBA00022989"/>
    </source>
</evidence>
<reference evidence="7 9" key="1">
    <citation type="submission" date="2015-12" db="EMBL/GenBank/DDBJ databases">
        <title>Intraspecies pangenome expansion in the marine bacterium Alteromonas.</title>
        <authorList>
            <person name="Lopez-Perez M."/>
            <person name="Rodriguez-Valera F."/>
        </authorList>
    </citation>
    <scope>NUCLEOTIDE SEQUENCE [LARGE SCALE GENOMIC DNA]</scope>
    <source>
        <strain evidence="7 9">LMG 21861</strain>
    </source>
</reference>
<evidence type="ECO:0000256" key="5">
    <source>
        <dbReference type="SAM" id="Phobius"/>
    </source>
</evidence>
<proteinExistence type="predicted"/>
<protein>
    <submittedName>
        <fullName evidence="8">DoxX family protein</fullName>
    </submittedName>
</protein>
<evidence type="ECO:0000313" key="7">
    <source>
        <dbReference type="EMBL" id="AMJ74200.1"/>
    </source>
</evidence>
<gene>
    <name evidence="7" type="ORF">AVL57_09595</name>
    <name evidence="8" type="ORF">Q4527_19170</name>
</gene>
<dbReference type="AlphaFoldDB" id="A0AAW7Z7E7"/>
<dbReference type="KEGG" id="asq:AVL57_09595"/>
<evidence type="ECO:0000256" key="2">
    <source>
        <dbReference type="ARBA" id="ARBA00022692"/>
    </source>
</evidence>
<evidence type="ECO:0000256" key="1">
    <source>
        <dbReference type="ARBA" id="ARBA00004141"/>
    </source>
</evidence>
<name>A0AAW7Z7E7_9ALTE</name>
<keyword evidence="4 5" id="KW-0472">Membrane</keyword>
<dbReference type="EMBL" id="JAUOQI010000021">
    <property type="protein sequence ID" value="MDO6579528.1"/>
    <property type="molecule type" value="Genomic_DNA"/>
</dbReference>
<evidence type="ECO:0000256" key="6">
    <source>
        <dbReference type="SAM" id="SignalP"/>
    </source>
</evidence>